<comment type="similarity">
    <text evidence="1 3">Belongs to the UPF0122 family.</text>
</comment>
<protein>
    <recommendedName>
        <fullName evidence="3">UPF0122 protein BET01_11860</fullName>
    </recommendedName>
</protein>
<keyword evidence="5" id="KW-1185">Reference proteome</keyword>
<sequence>MEKIARQGLLYDFYGALLTEHQRHVYEDVVFYDLSLSEIAEEQGISRQGVHDLIKRCNKILESYEEKLHLVEKFEQTKKLAREIQSLTKAFSENRDMGLIHRIEEISGEIVELEAH</sequence>
<reference evidence="4 5" key="1">
    <citation type="submission" date="2016-08" db="EMBL/GenBank/DDBJ databases">
        <title>A new outlook on sporulation: Clostridium algidixylanolyticum.</title>
        <authorList>
            <person name="Poppleton D.I."/>
            <person name="Gribaldo S."/>
        </authorList>
    </citation>
    <scope>NUCLEOTIDE SEQUENCE [LARGE SCALE GENOMIC DNA]</scope>
    <source>
        <strain evidence="4 5">SPL73</strain>
    </source>
</reference>
<comment type="function">
    <text evidence="2 3">Might take part in the signal recognition particle (SRP) pathway. This is inferred from the conservation of its genetic proximity to ftsY/ffh. May be a regulatory protein.</text>
</comment>
<dbReference type="HAMAP" id="MF_00245">
    <property type="entry name" value="UPF0122"/>
    <property type="match status" value="1"/>
</dbReference>
<dbReference type="PANTHER" id="PTHR40083:SF1">
    <property type="entry name" value="UPF0122 PROTEIN YLXM"/>
    <property type="match status" value="1"/>
</dbReference>
<keyword evidence="4" id="KW-0238">DNA-binding</keyword>
<dbReference type="GO" id="GO:0003677">
    <property type="term" value="F:DNA binding"/>
    <property type="evidence" value="ECO:0007669"/>
    <property type="project" value="UniProtKB-KW"/>
</dbReference>
<evidence type="ECO:0000256" key="3">
    <source>
        <dbReference type="HAMAP-Rule" id="MF_00245"/>
    </source>
</evidence>
<accession>A0A419SSL6</accession>
<dbReference type="RefSeq" id="WP_120198849.1">
    <property type="nucleotide sequence ID" value="NZ_MCIA01000035.1"/>
</dbReference>
<comment type="caution">
    <text evidence="4">The sequence shown here is derived from an EMBL/GenBank/DDBJ whole genome shotgun (WGS) entry which is preliminary data.</text>
</comment>
<gene>
    <name evidence="4" type="ORF">BET01_11860</name>
</gene>
<evidence type="ECO:0000313" key="4">
    <source>
        <dbReference type="EMBL" id="RKD28220.1"/>
    </source>
</evidence>
<dbReference type="AlphaFoldDB" id="A0A419SSL6"/>
<dbReference type="PANTHER" id="PTHR40083">
    <property type="entry name" value="UPF0122 PROTEIN CBO2450/CLC_2298"/>
    <property type="match status" value="1"/>
</dbReference>
<organism evidence="4 5">
    <name type="scientific">Lacrimispora algidixylanolytica</name>
    <dbReference type="NCBI Taxonomy" id="94868"/>
    <lineage>
        <taxon>Bacteria</taxon>
        <taxon>Bacillati</taxon>
        <taxon>Bacillota</taxon>
        <taxon>Clostridia</taxon>
        <taxon>Lachnospirales</taxon>
        <taxon>Lachnospiraceae</taxon>
        <taxon>Lacrimispora</taxon>
    </lineage>
</organism>
<dbReference type="SUPFAM" id="SSF88659">
    <property type="entry name" value="Sigma3 and sigma4 domains of RNA polymerase sigma factors"/>
    <property type="match status" value="1"/>
</dbReference>
<dbReference type="InterPro" id="IPR036388">
    <property type="entry name" value="WH-like_DNA-bd_sf"/>
</dbReference>
<evidence type="ECO:0000256" key="1">
    <source>
        <dbReference type="ARBA" id="ARBA00008720"/>
    </source>
</evidence>
<dbReference type="EMBL" id="MCIA01000035">
    <property type="protein sequence ID" value="RKD28220.1"/>
    <property type="molecule type" value="Genomic_DNA"/>
</dbReference>
<name>A0A419SSL6_9FIRM</name>
<dbReference type="InterPro" id="IPR007394">
    <property type="entry name" value="UPF0122"/>
</dbReference>
<evidence type="ECO:0000313" key="5">
    <source>
        <dbReference type="Proteomes" id="UP000284277"/>
    </source>
</evidence>
<dbReference type="Proteomes" id="UP000284277">
    <property type="component" value="Unassembled WGS sequence"/>
</dbReference>
<dbReference type="Pfam" id="PF04297">
    <property type="entry name" value="UPF0122"/>
    <property type="match status" value="1"/>
</dbReference>
<dbReference type="InterPro" id="IPR054831">
    <property type="entry name" value="UPF0122_fam_protein"/>
</dbReference>
<dbReference type="NCBIfam" id="NF045758">
    <property type="entry name" value="YlxM"/>
    <property type="match status" value="1"/>
</dbReference>
<proteinExistence type="inferred from homology"/>
<evidence type="ECO:0000256" key="2">
    <source>
        <dbReference type="ARBA" id="ARBA00024764"/>
    </source>
</evidence>
<dbReference type="Gene3D" id="1.10.10.10">
    <property type="entry name" value="Winged helix-like DNA-binding domain superfamily/Winged helix DNA-binding domain"/>
    <property type="match status" value="1"/>
</dbReference>
<dbReference type="OrthoDB" id="6392at2"/>
<dbReference type="InterPro" id="IPR013324">
    <property type="entry name" value="RNA_pol_sigma_r3/r4-like"/>
</dbReference>